<comment type="caution">
    <text evidence="2">The sequence shown here is derived from an EMBL/GenBank/DDBJ whole genome shotgun (WGS) entry which is preliminary data.</text>
</comment>
<dbReference type="AlphaFoldDB" id="A0AAD2AQ71"/>
<dbReference type="NCBIfam" id="TIGR02523">
    <property type="entry name" value="type_IV_pilV"/>
    <property type="match status" value="1"/>
</dbReference>
<reference evidence="2 3" key="1">
    <citation type="submission" date="2023-07" db="EMBL/GenBank/DDBJ databases">
        <authorList>
            <person name="Peeters C."/>
        </authorList>
    </citation>
    <scope>NUCLEOTIDE SEQUENCE [LARGE SCALE GENOMIC DNA]</scope>
    <source>
        <strain evidence="2 3">LMG 18091</strain>
    </source>
</reference>
<evidence type="ECO:0000313" key="3">
    <source>
        <dbReference type="Proteomes" id="UP001189915"/>
    </source>
</evidence>
<keyword evidence="3" id="KW-1185">Reference proteome</keyword>
<dbReference type="InterPro" id="IPR013362">
    <property type="entry name" value="Pilus_4_PilV"/>
</dbReference>
<protein>
    <recommendedName>
        <fullName evidence="4">Type IV pilus modification protein PilV</fullName>
    </recommendedName>
</protein>
<name>A0AAD2AQ71_9RALS</name>
<feature type="transmembrane region" description="Helical" evidence="1">
    <location>
        <begin position="12"/>
        <end position="36"/>
    </location>
</feature>
<proteinExistence type="predicted"/>
<dbReference type="EMBL" id="CATWAF010000001">
    <property type="protein sequence ID" value="CAJ0686808.1"/>
    <property type="molecule type" value="Genomic_DNA"/>
</dbReference>
<sequence length="211" mass="21437">MRHALPGKALGFTMLEALIAVLILAVGVLSVANLLIKSYRFTQQGAYDTLALQLASNMADRMRANSSTLGTASSPYFVDTQSASGTSAINFYAQSCATGATNCGCTSGSAVCAAAAAQFDVIEWASAVQGALPGGRAVVCRDTVTYSTTGGFSGWTCDKAATSPVVIKMGWVSRFTNKDLSASAAAANAADAASSVAPNPQMVVVVDTGGQ</sequence>
<organism evidence="2 3">
    <name type="scientific">Ralstonia wenshanensis</name>
    <dbReference type="NCBI Taxonomy" id="2842456"/>
    <lineage>
        <taxon>Bacteria</taxon>
        <taxon>Pseudomonadati</taxon>
        <taxon>Pseudomonadota</taxon>
        <taxon>Betaproteobacteria</taxon>
        <taxon>Burkholderiales</taxon>
        <taxon>Burkholderiaceae</taxon>
        <taxon>Ralstonia</taxon>
    </lineage>
</organism>
<dbReference type="Proteomes" id="UP001189915">
    <property type="component" value="Unassembled WGS sequence"/>
</dbReference>
<gene>
    <name evidence="2" type="ORF">LMG18091_00651</name>
</gene>
<evidence type="ECO:0000313" key="2">
    <source>
        <dbReference type="EMBL" id="CAJ0686808.1"/>
    </source>
</evidence>
<evidence type="ECO:0008006" key="4">
    <source>
        <dbReference type="Google" id="ProtNLM"/>
    </source>
</evidence>
<dbReference type="RefSeq" id="WP_316868563.1">
    <property type="nucleotide sequence ID" value="NZ_CATWAF010000001.1"/>
</dbReference>
<accession>A0AAD2AQ71</accession>
<evidence type="ECO:0000256" key="1">
    <source>
        <dbReference type="SAM" id="Phobius"/>
    </source>
</evidence>
<keyword evidence="1" id="KW-0472">Membrane</keyword>
<keyword evidence="1" id="KW-1133">Transmembrane helix</keyword>
<keyword evidence="1" id="KW-0812">Transmembrane</keyword>